<comment type="caution">
    <text evidence="1">The sequence shown here is derived from an EMBL/GenBank/DDBJ whole genome shotgun (WGS) entry which is preliminary data.</text>
</comment>
<keyword evidence="2" id="KW-1185">Reference proteome</keyword>
<reference evidence="1" key="2">
    <citation type="submission" date="2023-01" db="EMBL/GenBank/DDBJ databases">
        <authorList>
            <person name="Petersen C."/>
        </authorList>
    </citation>
    <scope>NUCLEOTIDE SEQUENCE</scope>
    <source>
        <strain evidence="1">IBT 17514</strain>
    </source>
</reference>
<dbReference type="AlphaFoldDB" id="A0AAD6MUF5"/>
<evidence type="ECO:0000313" key="2">
    <source>
        <dbReference type="Proteomes" id="UP001215712"/>
    </source>
</evidence>
<organism evidence="1 2">
    <name type="scientific">Penicillium malachiteum</name>
    <dbReference type="NCBI Taxonomy" id="1324776"/>
    <lineage>
        <taxon>Eukaryota</taxon>
        <taxon>Fungi</taxon>
        <taxon>Dikarya</taxon>
        <taxon>Ascomycota</taxon>
        <taxon>Pezizomycotina</taxon>
        <taxon>Eurotiomycetes</taxon>
        <taxon>Eurotiomycetidae</taxon>
        <taxon>Eurotiales</taxon>
        <taxon>Aspergillaceae</taxon>
        <taxon>Penicillium</taxon>
    </lineage>
</organism>
<sequence>MAIMNAGIASVKYNVTPDSLKLLPLLPLLLRIKELDPLTQPHLTILISDIHKSITFSERNEKDILAYLNNEEQCKRSQRIGGVTERYGITKPIDLFIVIELARLVPRDNLGNPLVIVNTVAPGFCKSDLLTREKAP</sequence>
<dbReference type="EMBL" id="JAQJAN010000011">
    <property type="protein sequence ID" value="KAJ5719425.1"/>
    <property type="molecule type" value="Genomic_DNA"/>
</dbReference>
<reference evidence="1" key="1">
    <citation type="journal article" date="2023" name="IMA Fungus">
        <title>Comparative genomic study of the Penicillium genus elucidates a diverse pangenome and 15 lateral gene transfer events.</title>
        <authorList>
            <person name="Petersen C."/>
            <person name="Sorensen T."/>
            <person name="Nielsen M.R."/>
            <person name="Sondergaard T.E."/>
            <person name="Sorensen J.L."/>
            <person name="Fitzpatrick D.A."/>
            <person name="Frisvad J.C."/>
            <person name="Nielsen K.L."/>
        </authorList>
    </citation>
    <scope>NUCLEOTIDE SEQUENCE</scope>
    <source>
        <strain evidence="1">IBT 17514</strain>
    </source>
</reference>
<dbReference type="Proteomes" id="UP001215712">
    <property type="component" value="Unassembled WGS sequence"/>
</dbReference>
<accession>A0AAD6MUF5</accession>
<proteinExistence type="predicted"/>
<protein>
    <submittedName>
        <fullName evidence="1">NAD(P)-binding protein</fullName>
    </submittedName>
</protein>
<evidence type="ECO:0000313" key="1">
    <source>
        <dbReference type="EMBL" id="KAJ5719425.1"/>
    </source>
</evidence>
<gene>
    <name evidence="1" type="ORF">N7493_007880</name>
</gene>
<name>A0AAD6MUF5_9EURO</name>